<evidence type="ECO:0000313" key="2">
    <source>
        <dbReference type="EMBL" id="KKL25407.1"/>
    </source>
</evidence>
<gene>
    <name evidence="2" type="ORF">LCGC14_2405590</name>
</gene>
<feature type="transmembrane region" description="Helical" evidence="1">
    <location>
        <begin position="6"/>
        <end position="25"/>
    </location>
</feature>
<organism evidence="2">
    <name type="scientific">marine sediment metagenome</name>
    <dbReference type="NCBI Taxonomy" id="412755"/>
    <lineage>
        <taxon>unclassified sequences</taxon>
        <taxon>metagenomes</taxon>
        <taxon>ecological metagenomes</taxon>
    </lineage>
</organism>
<name>A0A0F9CG29_9ZZZZ</name>
<keyword evidence="1" id="KW-0812">Transmembrane</keyword>
<accession>A0A0F9CG29</accession>
<dbReference type="EMBL" id="LAZR01036224">
    <property type="protein sequence ID" value="KKL25407.1"/>
    <property type="molecule type" value="Genomic_DNA"/>
</dbReference>
<feature type="non-terminal residue" evidence="2">
    <location>
        <position position="83"/>
    </location>
</feature>
<reference evidence="2" key="1">
    <citation type="journal article" date="2015" name="Nature">
        <title>Complex archaea that bridge the gap between prokaryotes and eukaryotes.</title>
        <authorList>
            <person name="Spang A."/>
            <person name="Saw J.H."/>
            <person name="Jorgensen S.L."/>
            <person name="Zaremba-Niedzwiedzka K."/>
            <person name="Martijn J."/>
            <person name="Lind A.E."/>
            <person name="van Eijk R."/>
            <person name="Schleper C."/>
            <person name="Guy L."/>
            <person name="Ettema T.J."/>
        </authorList>
    </citation>
    <scope>NUCLEOTIDE SEQUENCE</scope>
</reference>
<keyword evidence="1" id="KW-0472">Membrane</keyword>
<protein>
    <submittedName>
        <fullName evidence="2">Uncharacterized protein</fullName>
    </submittedName>
</protein>
<sequence length="83" mass="9164">MKKGIVTMFMVLGLLVGVVVGLVVYNTSGDVYRGKVIFSSQQEYGEFKQVVSDPNITIEDMLVLSSAPPIVAEFRVKVLHDYP</sequence>
<proteinExistence type="predicted"/>
<evidence type="ECO:0000256" key="1">
    <source>
        <dbReference type="SAM" id="Phobius"/>
    </source>
</evidence>
<keyword evidence="1" id="KW-1133">Transmembrane helix</keyword>
<dbReference type="AlphaFoldDB" id="A0A0F9CG29"/>
<comment type="caution">
    <text evidence="2">The sequence shown here is derived from an EMBL/GenBank/DDBJ whole genome shotgun (WGS) entry which is preliminary data.</text>
</comment>